<organism evidence="4 5">
    <name type="scientific">Amphritea japonica ATCC BAA-1530</name>
    <dbReference type="NCBI Taxonomy" id="1278309"/>
    <lineage>
        <taxon>Bacteria</taxon>
        <taxon>Pseudomonadati</taxon>
        <taxon>Pseudomonadota</taxon>
        <taxon>Gammaproteobacteria</taxon>
        <taxon>Oceanospirillales</taxon>
        <taxon>Oceanospirillaceae</taxon>
        <taxon>Amphritea</taxon>
    </lineage>
</organism>
<dbReference type="EMBL" id="AP014545">
    <property type="protein sequence ID" value="BBB25052.1"/>
    <property type="molecule type" value="Genomic_DNA"/>
</dbReference>
<accession>A0A7R6SRZ9</accession>
<sequence length="264" mass="28636">MLKTLAFTLLCLTVLPLSAAESIIIGGSGADLETFRILSRQFSQQHPNIRIKILPSIGSGGAVRGVSSQRVDIGLMSRPLSQKEALLGLHSLHYANTALIFITNKNQPITNVTLKELQGIYNGHNPVGGLKPVLRPHSDSDTLLLQENLPELIPAMNNAFSRTGIPIGITDQTTVQMVRDIDRVISTSTLSLVLSEKQDLNVLSLNGVTPTVETIGNGSYPLCKKLFMLHDGQLNNDERLFINFINSAEGQAILTDTGHQPVDL</sequence>
<feature type="domain" description="PBP" evidence="3">
    <location>
        <begin position="20"/>
        <end position="245"/>
    </location>
</feature>
<dbReference type="Pfam" id="PF12849">
    <property type="entry name" value="PBP_like_2"/>
    <property type="match status" value="1"/>
</dbReference>
<reference evidence="4 5" key="1">
    <citation type="journal article" date="2008" name="Int. J. Syst. Evol. Microbiol.">
        <title>Amphritea japonica sp. nov. and Amphritea balenae sp. nov., isolated from the sediment adjacent to sperm whale carcasses off Kagoshima, Japan.</title>
        <authorList>
            <person name="Miyazaki M."/>
            <person name="Nogi Y."/>
            <person name="Fujiwara Y."/>
            <person name="Kawato M."/>
            <person name="Nagahama T."/>
            <person name="Kubokawa K."/>
            <person name="Horikoshi K."/>
        </authorList>
    </citation>
    <scope>NUCLEOTIDE SEQUENCE [LARGE SCALE GENOMIC DNA]</scope>
    <source>
        <strain evidence="4 5">ATCC BAA-1530</strain>
    </source>
</reference>
<evidence type="ECO:0000256" key="1">
    <source>
        <dbReference type="ARBA" id="ARBA00022729"/>
    </source>
</evidence>
<dbReference type="PANTHER" id="PTHR30570:SF1">
    <property type="entry name" value="PHOSPHATE-BINDING PROTEIN PSTS"/>
    <property type="match status" value="1"/>
</dbReference>
<proteinExistence type="predicted"/>
<dbReference type="RefSeq" id="WP_019620769.1">
    <property type="nucleotide sequence ID" value="NZ_AP014545.1"/>
</dbReference>
<feature type="signal peptide" evidence="2">
    <location>
        <begin position="1"/>
        <end position="19"/>
    </location>
</feature>
<feature type="chain" id="PRO_5032952571" evidence="2">
    <location>
        <begin position="20"/>
        <end position="264"/>
    </location>
</feature>
<dbReference type="PANTHER" id="PTHR30570">
    <property type="entry name" value="PERIPLASMIC PHOSPHATE BINDING COMPONENT OF PHOSPHATE ABC TRANSPORTER"/>
    <property type="match status" value="1"/>
</dbReference>
<keyword evidence="1 2" id="KW-0732">Signal</keyword>
<dbReference type="KEGG" id="ajp:AMJAP_0453"/>
<dbReference type="InterPro" id="IPR050811">
    <property type="entry name" value="Phosphate_ABC_transporter"/>
</dbReference>
<dbReference type="Gene3D" id="3.40.190.10">
    <property type="entry name" value="Periplasmic binding protein-like II"/>
    <property type="match status" value="2"/>
</dbReference>
<dbReference type="SUPFAM" id="SSF53850">
    <property type="entry name" value="Periplasmic binding protein-like II"/>
    <property type="match status" value="1"/>
</dbReference>
<evidence type="ECO:0000259" key="3">
    <source>
        <dbReference type="Pfam" id="PF12849"/>
    </source>
</evidence>
<name>A0A7R6SRZ9_9GAMM</name>
<evidence type="ECO:0000256" key="2">
    <source>
        <dbReference type="SAM" id="SignalP"/>
    </source>
</evidence>
<keyword evidence="5" id="KW-1185">Reference proteome</keyword>
<evidence type="ECO:0000313" key="5">
    <source>
        <dbReference type="Proteomes" id="UP000595663"/>
    </source>
</evidence>
<gene>
    <name evidence="4" type="ORF">AMJAP_0453</name>
</gene>
<dbReference type="OrthoDB" id="9790048at2"/>
<dbReference type="AlphaFoldDB" id="A0A7R6SRZ9"/>
<dbReference type="Proteomes" id="UP000595663">
    <property type="component" value="Chromosome"/>
</dbReference>
<evidence type="ECO:0000313" key="4">
    <source>
        <dbReference type="EMBL" id="BBB25052.1"/>
    </source>
</evidence>
<dbReference type="InterPro" id="IPR024370">
    <property type="entry name" value="PBP_domain"/>
</dbReference>
<protein>
    <submittedName>
        <fullName evidence="4">Phosphate transport system substrate-binding protein</fullName>
    </submittedName>
</protein>